<comment type="cofactor">
    <cofactor evidence="1 11">
        <name>FMN</name>
        <dbReference type="ChEBI" id="CHEBI:58210"/>
    </cofactor>
</comment>
<keyword evidence="5 11" id="KW-0479">Metal-binding</keyword>
<feature type="binding site" evidence="11">
    <location>
        <begin position="268"/>
        <end position="270"/>
    </location>
    <ligand>
        <name>FMN</name>
        <dbReference type="ChEBI" id="CHEBI:58210"/>
    </ligand>
</feature>
<dbReference type="GO" id="GO:0070402">
    <property type="term" value="F:NADPH binding"/>
    <property type="evidence" value="ECO:0007669"/>
    <property type="project" value="UniProtKB-UniRule"/>
</dbReference>
<dbReference type="PANTHER" id="PTHR43665">
    <property type="entry name" value="ISOPENTENYL-DIPHOSPHATE DELTA-ISOMERASE"/>
    <property type="match status" value="1"/>
</dbReference>
<feature type="binding site" evidence="11">
    <location>
        <position position="93"/>
    </location>
    <ligand>
        <name>FMN</name>
        <dbReference type="ChEBI" id="CHEBI:58210"/>
    </ligand>
</feature>
<evidence type="ECO:0000313" key="14">
    <source>
        <dbReference type="EMBL" id="KUK97190.1"/>
    </source>
</evidence>
<reference evidence="14" key="1">
    <citation type="journal article" date="2015" name="MBio">
        <title>Genome-resolved metagenomic analysis reveals roles for candidate phyla and other microbial community members in biogeochemical transformations in oil reservoirs.</title>
        <authorList>
            <person name="Hu P."/>
            <person name="Tom L."/>
            <person name="Singh A."/>
            <person name="Thomas B.C."/>
            <person name="Baker B.J."/>
            <person name="Piceno Y.M."/>
            <person name="Andersen G.L."/>
            <person name="Banfield J.F."/>
        </authorList>
    </citation>
    <scope>NUCLEOTIDE SEQUENCE [LARGE SCALE GENOMIC DNA]</scope>
    <source>
        <strain evidence="14">56_747</strain>
    </source>
</reference>
<dbReference type="GO" id="GO:0005737">
    <property type="term" value="C:cytoplasm"/>
    <property type="evidence" value="ECO:0007669"/>
    <property type="project" value="UniProtKB-SubCell"/>
</dbReference>
<feature type="binding site" evidence="11">
    <location>
        <position position="157"/>
    </location>
    <ligand>
        <name>Mg(2+)</name>
        <dbReference type="ChEBI" id="CHEBI:18420"/>
    </ligand>
</feature>
<dbReference type="NCBIfam" id="TIGR02151">
    <property type="entry name" value="IPP_isom_2"/>
    <property type="match status" value="1"/>
</dbReference>
<feature type="binding site" evidence="11">
    <location>
        <begin position="63"/>
        <end position="65"/>
    </location>
    <ligand>
        <name>FMN</name>
        <dbReference type="ChEBI" id="CHEBI:58210"/>
    </ligand>
</feature>
<feature type="binding site" evidence="11">
    <location>
        <position position="62"/>
    </location>
    <ligand>
        <name>FMN</name>
        <dbReference type="ChEBI" id="CHEBI:58210"/>
    </ligand>
</feature>
<name>A0A101IL24_9EURY</name>
<dbReference type="EMBL" id="LGFT01000003">
    <property type="protein sequence ID" value="KUK45441.1"/>
    <property type="molecule type" value="Genomic_DNA"/>
</dbReference>
<dbReference type="Pfam" id="PF01070">
    <property type="entry name" value="FMN_dh"/>
    <property type="match status" value="2"/>
</dbReference>
<keyword evidence="6 11" id="KW-0460">Magnesium</keyword>
<comment type="cofactor">
    <cofactor evidence="11">
        <name>NADPH</name>
        <dbReference type="ChEBI" id="CHEBI:57783"/>
    </cofactor>
</comment>
<reference evidence="15 16" key="2">
    <citation type="journal article" date="2015" name="MBio">
        <title>Genome-Resolved Metagenomic Analysis Reveals Roles for Candidate Phyla and Other Microbial Community Members in Biogeochemical Transformations in Oil Reservoirs.</title>
        <authorList>
            <person name="Hu P."/>
            <person name="Tom L."/>
            <person name="Singh A."/>
            <person name="Thomas B.C."/>
            <person name="Baker B.J."/>
            <person name="Piceno Y.M."/>
            <person name="Andersen G.L."/>
            <person name="Banfield J.F."/>
        </authorList>
    </citation>
    <scope>NUCLEOTIDE SEQUENCE [LARGE SCALE GENOMIC DNA]</scope>
    <source>
        <strain evidence="13">57_489</strain>
    </source>
</reference>
<feature type="domain" description="FMN-dependent dehydrogenase" evidence="12">
    <location>
        <begin position="153"/>
        <end position="331"/>
    </location>
</feature>
<keyword evidence="9 11" id="KW-0413">Isomerase</keyword>
<dbReference type="PANTHER" id="PTHR43665:SF1">
    <property type="entry name" value="ISOPENTENYL-DIPHOSPHATE DELTA-ISOMERASE"/>
    <property type="match status" value="1"/>
</dbReference>
<dbReference type="CDD" id="cd02811">
    <property type="entry name" value="IDI-2_FMN"/>
    <property type="match status" value="1"/>
</dbReference>
<comment type="cofactor">
    <cofactor evidence="11">
        <name>Mg(2+)</name>
        <dbReference type="ChEBI" id="CHEBI:18420"/>
    </cofactor>
</comment>
<comment type="subcellular location">
    <subcellularLocation>
        <location evidence="11">Cytoplasm</location>
    </subcellularLocation>
</comment>
<feature type="binding site" evidence="11">
    <location>
        <position position="217"/>
    </location>
    <ligand>
        <name>FMN</name>
        <dbReference type="ChEBI" id="CHEBI:58210"/>
    </ligand>
</feature>
<organism evidence="14 15">
    <name type="scientific">Methanothrix harundinacea</name>
    <dbReference type="NCBI Taxonomy" id="301375"/>
    <lineage>
        <taxon>Archaea</taxon>
        <taxon>Methanobacteriati</taxon>
        <taxon>Methanobacteriota</taxon>
        <taxon>Stenosarchaea group</taxon>
        <taxon>Methanomicrobia</taxon>
        <taxon>Methanotrichales</taxon>
        <taxon>Methanotrichaceae</taxon>
        <taxon>Methanothrix</taxon>
    </lineage>
</organism>
<feature type="binding site" evidence="11">
    <location>
        <begin position="93"/>
        <end position="95"/>
    </location>
    <ligand>
        <name>substrate</name>
    </ligand>
</feature>
<comment type="catalytic activity">
    <reaction evidence="11">
        <text>isopentenyl diphosphate = dimethylallyl diphosphate</text>
        <dbReference type="Rhea" id="RHEA:23284"/>
        <dbReference type="ChEBI" id="CHEBI:57623"/>
        <dbReference type="ChEBI" id="CHEBI:128769"/>
        <dbReference type="EC" id="5.3.3.2"/>
    </reaction>
</comment>
<dbReference type="GO" id="GO:0010181">
    <property type="term" value="F:FMN binding"/>
    <property type="evidence" value="ECO:0007669"/>
    <property type="project" value="UniProtKB-UniRule"/>
</dbReference>
<evidence type="ECO:0000313" key="15">
    <source>
        <dbReference type="Proteomes" id="UP000053961"/>
    </source>
</evidence>
<feature type="binding site" evidence="11">
    <location>
        <position position="156"/>
    </location>
    <ligand>
        <name>substrate</name>
    </ligand>
</feature>
<evidence type="ECO:0000256" key="8">
    <source>
        <dbReference type="ARBA" id="ARBA00023229"/>
    </source>
</evidence>
<dbReference type="GO" id="GO:0004452">
    <property type="term" value="F:isopentenyl-diphosphate delta-isomerase activity"/>
    <property type="evidence" value="ECO:0007669"/>
    <property type="project" value="UniProtKB-UniRule"/>
</dbReference>
<comment type="caution">
    <text evidence="14">The sequence shown here is derived from an EMBL/GenBank/DDBJ whole genome shotgun (WGS) entry which is preliminary data.</text>
</comment>
<evidence type="ECO:0000256" key="4">
    <source>
        <dbReference type="ARBA" id="ARBA00022643"/>
    </source>
</evidence>
<dbReference type="Proteomes" id="UP000053961">
    <property type="component" value="Unassembled WGS sequence"/>
</dbReference>
<gene>
    <name evidence="11" type="primary">fni</name>
    <name evidence="13" type="ORF">XD72_0219</name>
    <name evidence="14" type="ORF">XE07_0575</name>
</gene>
<evidence type="ECO:0000256" key="3">
    <source>
        <dbReference type="ARBA" id="ARBA00022630"/>
    </source>
</evidence>
<proteinExistence type="inferred from homology"/>
<comment type="function">
    <text evidence="11">Involved in the biosynthesis of isoprenoids. Catalyzes the 1,3-allylic rearrangement of the homoallylic substrate isopentenyl (IPP) to its allylic isomer, dimethylallyl diphosphate (DMAPP).</text>
</comment>
<dbReference type="Proteomes" id="UP000057043">
    <property type="component" value="Unassembled WGS sequence"/>
</dbReference>
<keyword evidence="4 11" id="KW-0288">FMN</keyword>
<dbReference type="EMBL" id="LGHB01000004">
    <property type="protein sequence ID" value="KUK97190.1"/>
    <property type="molecule type" value="Genomic_DNA"/>
</dbReference>
<dbReference type="PIRSF" id="PIRSF003314">
    <property type="entry name" value="IPP_isomerase"/>
    <property type="match status" value="1"/>
</dbReference>
<evidence type="ECO:0000256" key="5">
    <source>
        <dbReference type="ARBA" id="ARBA00022723"/>
    </source>
</evidence>
<dbReference type="SUPFAM" id="SSF51395">
    <property type="entry name" value="FMN-linked oxidoreductases"/>
    <property type="match status" value="1"/>
</dbReference>
<dbReference type="GO" id="GO:0000287">
    <property type="term" value="F:magnesium ion binding"/>
    <property type="evidence" value="ECO:0007669"/>
    <property type="project" value="UniProtKB-UniRule"/>
</dbReference>
<dbReference type="InterPro" id="IPR011179">
    <property type="entry name" value="IPdP_isomerase"/>
</dbReference>
<dbReference type="GO" id="GO:0008299">
    <property type="term" value="P:isoprenoid biosynthetic process"/>
    <property type="evidence" value="ECO:0007669"/>
    <property type="project" value="UniProtKB-UniRule"/>
</dbReference>
<keyword evidence="2 11" id="KW-0963">Cytoplasm</keyword>
<accession>A0A101IL24</accession>
<evidence type="ECO:0000313" key="13">
    <source>
        <dbReference type="EMBL" id="KUK45441.1"/>
    </source>
</evidence>
<comment type="caution">
    <text evidence="11">Lacks conserved residue(s) required for the propagation of feature annotation.</text>
</comment>
<evidence type="ECO:0000259" key="12">
    <source>
        <dbReference type="Pfam" id="PF01070"/>
    </source>
</evidence>
<dbReference type="InterPro" id="IPR013785">
    <property type="entry name" value="Aldolase_TIM"/>
</dbReference>
<feature type="domain" description="FMN-dependent dehydrogenase" evidence="12">
    <location>
        <begin position="23"/>
        <end position="95"/>
    </location>
</feature>
<evidence type="ECO:0000256" key="11">
    <source>
        <dbReference type="HAMAP-Rule" id="MF_00354"/>
    </source>
</evidence>
<comment type="similarity">
    <text evidence="11">Belongs to the IPP isomerase type 2 family.</text>
</comment>
<protein>
    <recommendedName>
        <fullName evidence="11">Isopentenyl-diphosphate delta-isomerase</fullName>
        <shortName evidence="11">IPP isomerase</shortName>
        <ecNumber evidence="11">5.3.3.2</ecNumber>
    </recommendedName>
    <alternativeName>
        <fullName evidence="11">Isopentenyl diphosphate:dimethylallyl diphosphate isomerase</fullName>
    </alternativeName>
    <alternativeName>
        <fullName evidence="11">Isopentenyl pyrophosphate isomerase</fullName>
    </alternativeName>
    <alternativeName>
        <fullName evidence="11">Type 2 isopentenyl diphosphate isomerase</fullName>
        <shortName evidence="11">IDI-2</shortName>
    </alternativeName>
</protein>
<comment type="subunit">
    <text evidence="10 11">Homooctamer. Dimer of tetramers.</text>
</comment>
<evidence type="ECO:0000256" key="6">
    <source>
        <dbReference type="ARBA" id="ARBA00022842"/>
    </source>
</evidence>
<dbReference type="HAMAP" id="MF_00354">
    <property type="entry name" value="Idi_2"/>
    <property type="match status" value="1"/>
</dbReference>
<keyword evidence="7 11" id="KW-0521">NADP</keyword>
<dbReference type="PATRIC" id="fig|301375.6.peg.1480"/>
<keyword evidence="8 11" id="KW-0414">Isoprene biosynthesis</keyword>
<evidence type="ECO:0000256" key="1">
    <source>
        <dbReference type="ARBA" id="ARBA00001917"/>
    </source>
</evidence>
<feature type="binding site" evidence="11">
    <location>
        <begin position="6"/>
        <end position="7"/>
    </location>
    <ligand>
        <name>substrate</name>
    </ligand>
</feature>
<dbReference type="Gene3D" id="3.20.20.70">
    <property type="entry name" value="Aldolase class I"/>
    <property type="match status" value="1"/>
</dbReference>
<evidence type="ECO:0000256" key="2">
    <source>
        <dbReference type="ARBA" id="ARBA00022490"/>
    </source>
</evidence>
<evidence type="ECO:0000313" key="16">
    <source>
        <dbReference type="Proteomes" id="UP000057043"/>
    </source>
</evidence>
<evidence type="ECO:0000256" key="7">
    <source>
        <dbReference type="ARBA" id="ARBA00022857"/>
    </source>
</evidence>
<keyword evidence="3 11" id="KW-0285">Flavoprotein</keyword>
<dbReference type="InterPro" id="IPR000262">
    <property type="entry name" value="FMN-dep_DH"/>
</dbReference>
<feature type="binding site" evidence="11">
    <location>
        <position position="187"/>
    </location>
    <ligand>
        <name>FMN</name>
        <dbReference type="ChEBI" id="CHEBI:58210"/>
    </ligand>
</feature>
<dbReference type="EC" id="5.3.3.2" evidence="11"/>
<dbReference type="AlphaFoldDB" id="A0A101IL24"/>
<evidence type="ECO:0000256" key="10">
    <source>
        <dbReference type="ARBA" id="ARBA00025810"/>
    </source>
</evidence>
<feature type="binding site" evidence="11">
    <location>
        <position position="122"/>
    </location>
    <ligand>
        <name>FMN</name>
        <dbReference type="ChEBI" id="CHEBI:58210"/>
    </ligand>
</feature>
<sequence>MTTGNRKLDHIRICLEKEVEGRSKPFNDLAFVHRTLPGIDADEIDTSCRFLGKDLAMPLMISGMTGGHPDTKDINVNLALAAQEVGVAMGVGSQRAALESAEVEETFSAVRDAAPKIPIIGNIGAVQLKRGGPEVIDHLAEMIDADAIAVHLNFLQESIQPEGETEARGAIEAIRSATDGRVPIIAKETGAGISREDARALIDAGVKIIDVGGLGGTSWSGVEAYRAEERGDGESTTMGRLFWDWGVRTPVSVVECAALGAEVISSGGVRSGIDMAKSIALGASLAGAALPFLAPATKGPLQVAEALRIYERAFRTTMFLTASKNIMDLRSAPVIVLGRTREVLEQRGFDTRKFSIYREMSK</sequence>
<dbReference type="GO" id="GO:0016491">
    <property type="term" value="F:oxidoreductase activity"/>
    <property type="evidence" value="ECO:0007669"/>
    <property type="project" value="InterPro"/>
</dbReference>
<feature type="binding site" evidence="11">
    <location>
        <begin position="289"/>
        <end position="290"/>
    </location>
    <ligand>
        <name>FMN</name>
        <dbReference type="ChEBI" id="CHEBI:58210"/>
    </ligand>
</feature>
<evidence type="ECO:0000256" key="9">
    <source>
        <dbReference type="ARBA" id="ARBA00023235"/>
    </source>
</evidence>